<evidence type="ECO:0000256" key="2">
    <source>
        <dbReference type="ARBA" id="ARBA00004713"/>
    </source>
</evidence>
<dbReference type="Pfam" id="PF04413">
    <property type="entry name" value="Glycos_transf_N"/>
    <property type="match status" value="1"/>
</dbReference>
<dbReference type="GO" id="GO:0005886">
    <property type="term" value="C:plasma membrane"/>
    <property type="evidence" value="ECO:0007669"/>
    <property type="project" value="UniProtKB-SubCell"/>
</dbReference>
<comment type="function">
    <text evidence="1 10">Involved in lipopolysaccharide (LPS) biosynthesis. Catalyzes the transfer of 3-deoxy-D-manno-octulosonate (Kdo) residue(s) from CMP-Kdo to lipid IV(A), the tetraacyldisaccharide-1,4'-bisphosphate precursor of lipid A.</text>
</comment>
<gene>
    <name evidence="12" type="ordered locus">Acry_0651</name>
</gene>
<keyword evidence="10" id="KW-0448">Lipopolysaccharide biosynthesis</keyword>
<evidence type="ECO:0000256" key="4">
    <source>
        <dbReference type="ARBA" id="ARBA00019077"/>
    </source>
</evidence>
<dbReference type="PANTHER" id="PTHR42755:SF1">
    <property type="entry name" value="3-DEOXY-D-MANNO-OCTULOSONIC ACID TRANSFERASE, MITOCHONDRIAL-RELATED"/>
    <property type="match status" value="1"/>
</dbReference>
<evidence type="ECO:0000313" key="13">
    <source>
        <dbReference type="Proteomes" id="UP000000245"/>
    </source>
</evidence>
<evidence type="ECO:0000256" key="8">
    <source>
        <dbReference type="PIRSR" id="PIRSR639901-1"/>
    </source>
</evidence>
<evidence type="ECO:0000256" key="3">
    <source>
        <dbReference type="ARBA" id="ARBA00012621"/>
    </source>
</evidence>
<feature type="active site" description="Proton acceptor" evidence="8">
    <location>
        <position position="63"/>
    </location>
</feature>
<dbReference type="GO" id="GO:0043842">
    <property type="term" value="F:Kdo transferase activity"/>
    <property type="evidence" value="ECO:0007669"/>
    <property type="project" value="UniProtKB-EC"/>
</dbReference>
<evidence type="ECO:0000313" key="12">
    <source>
        <dbReference type="EMBL" id="ABQ29872.1"/>
    </source>
</evidence>
<dbReference type="GO" id="GO:0009245">
    <property type="term" value="P:lipid A biosynthetic process"/>
    <property type="evidence" value="ECO:0007669"/>
    <property type="project" value="TreeGrafter"/>
</dbReference>
<dbReference type="GO" id="GO:0009244">
    <property type="term" value="P:lipopolysaccharide core region biosynthetic process"/>
    <property type="evidence" value="ECO:0007669"/>
    <property type="project" value="UniProtKB-UniRule"/>
</dbReference>
<feature type="domain" description="3-deoxy-D-manno-octulosonic-acid transferase N-terminal" evidence="11">
    <location>
        <begin position="36"/>
        <end position="206"/>
    </location>
</feature>
<dbReference type="EC" id="2.4.99.12" evidence="3 10"/>
<comment type="catalytic activity">
    <reaction evidence="7 10">
        <text>lipid IVA (E. coli) + CMP-3-deoxy-beta-D-manno-octulosonate = alpha-Kdo-(2-&gt;6)-lipid IVA (E. coli) + CMP + H(+)</text>
        <dbReference type="Rhea" id="RHEA:28066"/>
        <dbReference type="ChEBI" id="CHEBI:15378"/>
        <dbReference type="ChEBI" id="CHEBI:58603"/>
        <dbReference type="ChEBI" id="CHEBI:60364"/>
        <dbReference type="ChEBI" id="CHEBI:60377"/>
        <dbReference type="ChEBI" id="CHEBI:85987"/>
        <dbReference type="EC" id="2.4.99.12"/>
    </reaction>
</comment>
<accession>A5FW90</accession>
<comment type="pathway">
    <text evidence="2 10">Bacterial outer membrane biogenesis; LPS core biosynthesis.</text>
</comment>
<comment type="subcellular location">
    <subcellularLocation>
        <location evidence="10">Cell membrane</location>
    </subcellularLocation>
</comment>
<keyword evidence="13" id="KW-1185">Reference proteome</keyword>
<evidence type="ECO:0000259" key="11">
    <source>
        <dbReference type="Pfam" id="PF04413"/>
    </source>
</evidence>
<reference evidence="12 13" key="1">
    <citation type="submission" date="2007-05" db="EMBL/GenBank/DDBJ databases">
        <title>Complete sequence of chromosome of Acidiphilium cryptum JF-5.</title>
        <authorList>
            <consortium name="US DOE Joint Genome Institute"/>
            <person name="Copeland A."/>
            <person name="Lucas S."/>
            <person name="Lapidus A."/>
            <person name="Barry K."/>
            <person name="Detter J.C."/>
            <person name="Glavina del Rio T."/>
            <person name="Hammon N."/>
            <person name="Israni S."/>
            <person name="Dalin E."/>
            <person name="Tice H."/>
            <person name="Pitluck S."/>
            <person name="Sims D."/>
            <person name="Brettin T."/>
            <person name="Bruce D."/>
            <person name="Han C."/>
            <person name="Schmutz J."/>
            <person name="Larimer F."/>
            <person name="Land M."/>
            <person name="Hauser L."/>
            <person name="Kyrpides N."/>
            <person name="Kim E."/>
            <person name="Magnuson T."/>
            <person name="Richardson P."/>
        </authorList>
    </citation>
    <scope>NUCLEOTIDE SEQUENCE [LARGE SCALE GENOMIC DNA]</scope>
    <source>
        <strain evidence="12 13">JF-5</strain>
    </source>
</reference>
<evidence type="ECO:0000256" key="1">
    <source>
        <dbReference type="ARBA" id="ARBA00003394"/>
    </source>
</evidence>
<dbReference type="UniPathway" id="UPA00958"/>
<dbReference type="AlphaFoldDB" id="A5FW90"/>
<dbReference type="InterPro" id="IPR007507">
    <property type="entry name" value="Glycos_transf_N"/>
</dbReference>
<feature type="site" description="Transition state stabilizer" evidence="9">
    <location>
        <position position="204"/>
    </location>
</feature>
<proteinExistence type="inferred from homology"/>
<evidence type="ECO:0000256" key="5">
    <source>
        <dbReference type="ARBA" id="ARBA00022679"/>
    </source>
</evidence>
<protein>
    <recommendedName>
        <fullName evidence="4 10">3-deoxy-D-manno-octulosonic acid transferase</fullName>
        <shortName evidence="10">Kdo transferase</shortName>
        <ecNumber evidence="3 10">2.4.99.12</ecNumber>
    </recommendedName>
    <alternativeName>
        <fullName evidence="6 10">Lipid IV(A) 3-deoxy-D-manno-octulosonic acid transferase</fullName>
    </alternativeName>
</protein>
<dbReference type="PANTHER" id="PTHR42755">
    <property type="entry name" value="3-DEOXY-MANNO-OCTULOSONATE CYTIDYLYLTRANSFERASE"/>
    <property type="match status" value="1"/>
</dbReference>
<dbReference type="InterPro" id="IPR038107">
    <property type="entry name" value="Glycos_transf_N_sf"/>
</dbReference>
<keyword evidence="10" id="KW-1003">Cell membrane</keyword>
<dbReference type="RefSeq" id="WP_011941670.1">
    <property type="nucleotide sequence ID" value="NC_009484.1"/>
</dbReference>
<evidence type="ECO:0000256" key="10">
    <source>
        <dbReference type="RuleBase" id="RU365103"/>
    </source>
</evidence>
<keyword evidence="5 10" id="KW-0808">Transferase</keyword>
<evidence type="ECO:0000256" key="7">
    <source>
        <dbReference type="ARBA" id="ARBA00049183"/>
    </source>
</evidence>
<organism evidence="12 13">
    <name type="scientific">Acidiphilium cryptum (strain JF-5)</name>
    <dbReference type="NCBI Taxonomy" id="349163"/>
    <lineage>
        <taxon>Bacteria</taxon>
        <taxon>Pseudomonadati</taxon>
        <taxon>Pseudomonadota</taxon>
        <taxon>Alphaproteobacteria</taxon>
        <taxon>Acetobacterales</taxon>
        <taxon>Acidocellaceae</taxon>
        <taxon>Acidiphilium</taxon>
    </lineage>
</organism>
<comment type="similarity">
    <text evidence="10">Belongs to the glycosyltransferase group 1 family.</text>
</comment>
<dbReference type="HOGENOM" id="CLU_036146_1_1_5"/>
<sequence>MPAGLTAYRLATAGIAPLLPFWLARRARRGKEIAARLPERYGIAGLARPPGRLVWVHAASMGETMSALGMIDALADRATVLLTTGTRTAAALAESRARALHQFVPLDVAAHATRFLDHWRPDAAVFLESEIWPNLLAGLDARRIPRFLFNARLSARSAARWRRAPTLARALFGGFRLIAAQSAPDAASLRGLGLTRVETWGNLKFAAPDLPDDPAARAALAAAAAGPFILAASTHPGEDAPVIAAHRILRETRPGLVTIIAPRHPERADAIAGLAGDLPVSRRSRGEAPAAGGLYIADTLGELGLFYRLAAVSFIGGSLVPIGGHNMIEAAQLGCPVLTGPHLANFAEAAATLRTAGALADLAGPDDLAPAVAALLDDPARRAAMAASGRAACAGLAGLPARLARTVLDEAP</sequence>
<dbReference type="EMBL" id="CP000697">
    <property type="protein sequence ID" value="ABQ29872.1"/>
    <property type="molecule type" value="Genomic_DNA"/>
</dbReference>
<dbReference type="Proteomes" id="UP000000245">
    <property type="component" value="Chromosome"/>
</dbReference>
<dbReference type="KEGG" id="acr:Acry_0651"/>
<dbReference type="Gene3D" id="3.40.50.11720">
    <property type="entry name" value="3-Deoxy-D-manno-octulosonic-acid transferase, N-terminal domain"/>
    <property type="match status" value="1"/>
</dbReference>
<dbReference type="SUPFAM" id="SSF53756">
    <property type="entry name" value="UDP-Glycosyltransferase/glycogen phosphorylase"/>
    <property type="match status" value="1"/>
</dbReference>
<dbReference type="eggNOG" id="COG1519">
    <property type="taxonomic scope" value="Bacteria"/>
</dbReference>
<dbReference type="CAZy" id="GT30">
    <property type="family name" value="Glycosyltransferase Family 30"/>
</dbReference>
<dbReference type="Gene3D" id="3.40.50.2000">
    <property type="entry name" value="Glycogen Phosphorylase B"/>
    <property type="match status" value="1"/>
</dbReference>
<dbReference type="STRING" id="349163.Acry_0651"/>
<dbReference type="InterPro" id="IPR039901">
    <property type="entry name" value="Kdotransferase"/>
</dbReference>
<keyword evidence="10" id="KW-0472">Membrane</keyword>
<evidence type="ECO:0000256" key="9">
    <source>
        <dbReference type="PIRSR" id="PIRSR639901-2"/>
    </source>
</evidence>
<name>A5FW90_ACICJ</name>
<feature type="site" description="Transition state stabilizer" evidence="9">
    <location>
        <position position="128"/>
    </location>
</feature>
<evidence type="ECO:0000256" key="6">
    <source>
        <dbReference type="ARBA" id="ARBA00031445"/>
    </source>
</evidence>